<dbReference type="Pfam" id="PF13473">
    <property type="entry name" value="Cupredoxin_1"/>
    <property type="match status" value="1"/>
</dbReference>
<proteinExistence type="predicted"/>
<dbReference type="InterPro" id="IPR008972">
    <property type="entry name" value="Cupredoxin"/>
</dbReference>
<keyword evidence="2" id="KW-0732">Signal</keyword>
<evidence type="ECO:0000259" key="3">
    <source>
        <dbReference type="Pfam" id="PF13473"/>
    </source>
</evidence>
<feature type="region of interest" description="Disordered" evidence="1">
    <location>
        <begin position="27"/>
        <end position="46"/>
    </location>
</feature>
<accession>A0A640SKX9</accession>
<feature type="signal peptide" evidence="2">
    <location>
        <begin position="1"/>
        <end position="18"/>
    </location>
</feature>
<evidence type="ECO:0000313" key="5">
    <source>
        <dbReference type="Proteomes" id="UP000435837"/>
    </source>
</evidence>
<evidence type="ECO:0000313" key="4">
    <source>
        <dbReference type="EMBL" id="GFE11738.1"/>
    </source>
</evidence>
<sequence>MKKIARTAVAAATVALFAAGVGDCSNPGGGAAPSRSRTPTARTGTAVPAGTHLTIKDFTFRPADLSVRPGSTVTVVNEDSTTHTVTATGTKLFDTGGIKPGRTTTFRAPGRAGRYTYTCTIHPYMKATLTVR</sequence>
<feature type="chain" id="PRO_5038678385" evidence="2">
    <location>
        <begin position="19"/>
        <end position="132"/>
    </location>
</feature>
<feature type="domain" description="EfeO-type cupredoxin-like" evidence="3">
    <location>
        <begin position="51"/>
        <end position="131"/>
    </location>
</feature>
<name>A0A640SKX9_9ACTN</name>
<dbReference type="PANTHER" id="PTHR36507">
    <property type="entry name" value="BLL1555 PROTEIN"/>
    <property type="match status" value="1"/>
</dbReference>
<dbReference type="InterPro" id="IPR052721">
    <property type="entry name" value="ET_Amicyanin"/>
</dbReference>
<organism evidence="4 5">
    <name type="scientific">Streptomyces caniferus</name>
    <dbReference type="NCBI Taxonomy" id="285557"/>
    <lineage>
        <taxon>Bacteria</taxon>
        <taxon>Bacillati</taxon>
        <taxon>Actinomycetota</taxon>
        <taxon>Actinomycetes</taxon>
        <taxon>Kitasatosporales</taxon>
        <taxon>Streptomycetaceae</taxon>
        <taxon>Streptomyces</taxon>
    </lineage>
</organism>
<protein>
    <submittedName>
        <fullName evidence="4">Metal-binding protein</fullName>
    </submittedName>
</protein>
<evidence type="ECO:0000256" key="1">
    <source>
        <dbReference type="SAM" id="MobiDB-lite"/>
    </source>
</evidence>
<dbReference type="Proteomes" id="UP000435837">
    <property type="component" value="Unassembled WGS sequence"/>
</dbReference>
<dbReference type="Gene3D" id="2.60.40.420">
    <property type="entry name" value="Cupredoxins - blue copper proteins"/>
    <property type="match status" value="1"/>
</dbReference>
<dbReference type="RefSeq" id="WP_159482736.1">
    <property type="nucleotide sequence ID" value="NZ_BAAATH010000008.1"/>
</dbReference>
<dbReference type="EMBL" id="BLIN01000007">
    <property type="protein sequence ID" value="GFE11738.1"/>
    <property type="molecule type" value="Genomic_DNA"/>
</dbReference>
<comment type="caution">
    <text evidence="4">The sequence shown here is derived from an EMBL/GenBank/DDBJ whole genome shotgun (WGS) entry which is preliminary data.</text>
</comment>
<dbReference type="InterPro" id="IPR028096">
    <property type="entry name" value="EfeO_Cupredoxin"/>
</dbReference>
<dbReference type="OrthoDB" id="574459at2"/>
<dbReference type="AlphaFoldDB" id="A0A640SKX9"/>
<gene>
    <name evidence="4" type="ORF">Scani_80060</name>
</gene>
<evidence type="ECO:0000256" key="2">
    <source>
        <dbReference type="SAM" id="SignalP"/>
    </source>
</evidence>
<reference evidence="4 5" key="1">
    <citation type="submission" date="2019-12" db="EMBL/GenBank/DDBJ databases">
        <title>Whole genome shotgun sequence of Streptomyces caniferus NBRC 15389.</title>
        <authorList>
            <person name="Ichikawa N."/>
            <person name="Kimura A."/>
            <person name="Kitahashi Y."/>
            <person name="Komaki H."/>
            <person name="Tamura T."/>
        </authorList>
    </citation>
    <scope>NUCLEOTIDE SEQUENCE [LARGE SCALE GENOMIC DNA]</scope>
    <source>
        <strain evidence="4 5">NBRC 15389</strain>
    </source>
</reference>
<dbReference type="PANTHER" id="PTHR36507:SF1">
    <property type="entry name" value="BLL1555 PROTEIN"/>
    <property type="match status" value="1"/>
</dbReference>
<dbReference type="SUPFAM" id="SSF49503">
    <property type="entry name" value="Cupredoxins"/>
    <property type="match status" value="1"/>
</dbReference>